<evidence type="ECO:0000259" key="9">
    <source>
        <dbReference type="PROSITE" id="PS50109"/>
    </source>
</evidence>
<dbReference type="InterPro" id="IPR005467">
    <property type="entry name" value="His_kinase_dom"/>
</dbReference>
<evidence type="ECO:0000256" key="8">
    <source>
        <dbReference type="SAM" id="Phobius"/>
    </source>
</evidence>
<comment type="catalytic activity">
    <reaction evidence="1">
        <text>ATP + protein L-histidine = ADP + protein N-phospho-L-histidine.</text>
        <dbReference type="EC" id="2.7.13.3"/>
    </reaction>
</comment>
<feature type="transmembrane region" description="Helical" evidence="8">
    <location>
        <begin position="9"/>
        <end position="34"/>
    </location>
</feature>
<organism evidence="10 11">
    <name type="scientific">Enterococcus raffinosus</name>
    <dbReference type="NCBI Taxonomy" id="71452"/>
    <lineage>
        <taxon>Bacteria</taxon>
        <taxon>Bacillati</taxon>
        <taxon>Bacillota</taxon>
        <taxon>Bacilli</taxon>
        <taxon>Lactobacillales</taxon>
        <taxon>Enterococcaceae</taxon>
        <taxon>Enterococcus</taxon>
    </lineage>
</organism>
<dbReference type="PANTHER" id="PTHR45453">
    <property type="entry name" value="PHOSPHATE REGULON SENSOR PROTEIN PHOR"/>
    <property type="match status" value="1"/>
</dbReference>
<evidence type="ECO:0000256" key="1">
    <source>
        <dbReference type="ARBA" id="ARBA00000085"/>
    </source>
</evidence>
<keyword evidence="8" id="KW-0472">Membrane</keyword>
<dbReference type="FunFam" id="3.30.565.10:FF:000006">
    <property type="entry name" value="Sensor histidine kinase WalK"/>
    <property type="match status" value="1"/>
</dbReference>
<evidence type="ECO:0000256" key="2">
    <source>
        <dbReference type="ARBA" id="ARBA00004370"/>
    </source>
</evidence>
<feature type="transmembrane region" description="Helical" evidence="8">
    <location>
        <begin position="168"/>
        <end position="193"/>
    </location>
</feature>
<dbReference type="GO" id="GO:0016036">
    <property type="term" value="P:cellular response to phosphate starvation"/>
    <property type="evidence" value="ECO:0007669"/>
    <property type="project" value="TreeGrafter"/>
</dbReference>
<dbReference type="SMART" id="SM00388">
    <property type="entry name" value="HisKA"/>
    <property type="match status" value="1"/>
</dbReference>
<dbReference type="InterPro" id="IPR050351">
    <property type="entry name" value="BphY/WalK/GraS-like"/>
</dbReference>
<protein>
    <recommendedName>
        <fullName evidence="3">histidine kinase</fullName>
        <ecNumber evidence="3">2.7.13.3</ecNumber>
    </recommendedName>
</protein>
<dbReference type="GO" id="GO:0000155">
    <property type="term" value="F:phosphorelay sensor kinase activity"/>
    <property type="evidence" value="ECO:0007669"/>
    <property type="project" value="InterPro"/>
</dbReference>
<dbReference type="InterPro" id="IPR003661">
    <property type="entry name" value="HisK_dim/P_dom"/>
</dbReference>
<keyword evidence="6 10" id="KW-0418">Kinase</keyword>
<dbReference type="AlphaFoldDB" id="A0AAP5KGC2"/>
<dbReference type="GeneID" id="67042000"/>
<dbReference type="GO" id="GO:0005886">
    <property type="term" value="C:plasma membrane"/>
    <property type="evidence" value="ECO:0007669"/>
    <property type="project" value="TreeGrafter"/>
</dbReference>
<keyword evidence="7" id="KW-0902">Two-component regulatory system</keyword>
<dbReference type="Proteomes" id="UP001254770">
    <property type="component" value="Unassembled WGS sequence"/>
</dbReference>
<dbReference type="SMART" id="SM00387">
    <property type="entry name" value="HATPase_c"/>
    <property type="match status" value="1"/>
</dbReference>
<dbReference type="PROSITE" id="PS50109">
    <property type="entry name" value="HIS_KIN"/>
    <property type="match status" value="1"/>
</dbReference>
<keyword evidence="8" id="KW-0812">Transmembrane</keyword>
<evidence type="ECO:0000256" key="6">
    <source>
        <dbReference type="ARBA" id="ARBA00022777"/>
    </source>
</evidence>
<dbReference type="EC" id="2.7.13.3" evidence="3"/>
<comment type="subcellular location">
    <subcellularLocation>
        <location evidence="2">Membrane</location>
    </subcellularLocation>
</comment>
<keyword evidence="5" id="KW-0808">Transferase</keyword>
<dbReference type="CDD" id="cd00082">
    <property type="entry name" value="HisKA"/>
    <property type="match status" value="1"/>
</dbReference>
<evidence type="ECO:0000256" key="7">
    <source>
        <dbReference type="ARBA" id="ARBA00023012"/>
    </source>
</evidence>
<keyword evidence="4" id="KW-0597">Phosphoprotein</keyword>
<sequence length="440" mass="49820">MINQFKKRLILMTTGFVAIILIAAFTTIFITTYLKQQSDNLDKLNQAEQLRITGGKVTFDEKPADTMEINRIVTGAGVYFNMLVDENGKPIMIDSALELSKKQYKKAAKYAWKNQEGGTLKMNGREWQYMVAPAIADFDYEDEDKNISQNDATYLMRFLDITDSKKSLASLSMTLVVVGVGLLLFFFLIIIYFTNRAIAPMEEAWRKQKQFIADASHELKTPLSIISTNVGVLYSSQEDTIQEQLNWLDNISRGTERMNGLVNKMLTIAKTDNLFEQMTFTKFSIDELLKDTLSNYETIFAAKSITVNQKLTKVVVKSDAALLQQLFDIFIENAGKYTDEKGTFDVLMESKAKEIKITFTNTGAGITEEDLPKLFDRFYRTNEVRQKHTGSYGLGLSIARSIVEQLDGSIKVESTLNETTKFTLRLPLKKEGHNGSRKIG</sequence>
<dbReference type="InterPro" id="IPR003594">
    <property type="entry name" value="HATPase_dom"/>
</dbReference>
<evidence type="ECO:0000256" key="5">
    <source>
        <dbReference type="ARBA" id="ARBA00022679"/>
    </source>
</evidence>
<name>A0AAP5KGC2_9ENTE</name>
<dbReference type="EMBL" id="JARPXL010000028">
    <property type="protein sequence ID" value="MDT2546331.1"/>
    <property type="molecule type" value="Genomic_DNA"/>
</dbReference>
<dbReference type="Pfam" id="PF02518">
    <property type="entry name" value="HATPase_c"/>
    <property type="match status" value="1"/>
</dbReference>
<evidence type="ECO:0000313" key="10">
    <source>
        <dbReference type="EMBL" id="MDT2546331.1"/>
    </source>
</evidence>
<feature type="domain" description="Histidine kinase" evidence="9">
    <location>
        <begin position="214"/>
        <end position="430"/>
    </location>
</feature>
<comment type="caution">
    <text evidence="10">The sequence shown here is derived from an EMBL/GenBank/DDBJ whole genome shotgun (WGS) entry which is preliminary data.</text>
</comment>
<dbReference type="RefSeq" id="WP_218257372.1">
    <property type="nucleotide sequence ID" value="NZ_CP072889.1"/>
</dbReference>
<evidence type="ECO:0000256" key="3">
    <source>
        <dbReference type="ARBA" id="ARBA00012438"/>
    </source>
</evidence>
<keyword evidence="8" id="KW-1133">Transmembrane helix</keyword>
<evidence type="ECO:0000256" key="4">
    <source>
        <dbReference type="ARBA" id="ARBA00022553"/>
    </source>
</evidence>
<reference evidence="10" key="1">
    <citation type="submission" date="2023-03" db="EMBL/GenBank/DDBJ databases">
        <authorList>
            <person name="Shen W."/>
            <person name="Cai J."/>
        </authorList>
    </citation>
    <scope>NUCLEOTIDE SEQUENCE</scope>
    <source>
        <strain evidence="10">Y15</strain>
    </source>
</reference>
<proteinExistence type="predicted"/>
<evidence type="ECO:0000313" key="11">
    <source>
        <dbReference type="Proteomes" id="UP001254770"/>
    </source>
</evidence>
<gene>
    <name evidence="10" type="ORF">P7D69_18450</name>
</gene>
<dbReference type="GO" id="GO:0004721">
    <property type="term" value="F:phosphoprotein phosphatase activity"/>
    <property type="evidence" value="ECO:0007669"/>
    <property type="project" value="TreeGrafter"/>
</dbReference>
<dbReference type="Pfam" id="PF00512">
    <property type="entry name" value="HisKA"/>
    <property type="match status" value="1"/>
</dbReference>
<accession>A0AAP5KGC2</accession>
<dbReference type="PANTHER" id="PTHR45453:SF1">
    <property type="entry name" value="PHOSPHATE REGULON SENSOR PROTEIN PHOR"/>
    <property type="match status" value="1"/>
</dbReference>